<accession>A0ABU8TEA1</accession>
<evidence type="ECO:0000313" key="2">
    <source>
        <dbReference type="EMBL" id="MEJ8472487.1"/>
    </source>
</evidence>
<dbReference type="PROSITE" id="PS51746">
    <property type="entry name" value="PPM_2"/>
    <property type="match status" value="1"/>
</dbReference>
<evidence type="ECO:0000259" key="1">
    <source>
        <dbReference type="PROSITE" id="PS51746"/>
    </source>
</evidence>
<protein>
    <submittedName>
        <fullName evidence="2">Protein phosphatase 2C domain-containing protein</fullName>
    </submittedName>
</protein>
<dbReference type="RefSeq" id="WP_340271950.1">
    <property type="nucleotide sequence ID" value="NZ_JBAKIA010000001.1"/>
</dbReference>
<proteinExistence type="predicted"/>
<dbReference type="SMART" id="SM00332">
    <property type="entry name" value="PP2Cc"/>
    <property type="match status" value="1"/>
</dbReference>
<reference evidence="2 3" key="1">
    <citation type="submission" date="2024-02" db="EMBL/GenBank/DDBJ databases">
        <title>Roseibium algae sp. nov., isolated from marine alga (Grateloupia sp.), showing potential in myo-inositol conversion.</title>
        <authorList>
            <person name="Wang Y."/>
        </authorList>
    </citation>
    <scope>NUCLEOTIDE SEQUENCE [LARGE SCALE GENOMIC DNA]</scope>
    <source>
        <strain evidence="2 3">H3510</strain>
    </source>
</reference>
<dbReference type="CDD" id="cd00143">
    <property type="entry name" value="PP2Cc"/>
    <property type="match status" value="1"/>
</dbReference>
<gene>
    <name evidence="2" type="ORF">V6575_00165</name>
</gene>
<dbReference type="InterPro" id="IPR036457">
    <property type="entry name" value="PPM-type-like_dom_sf"/>
</dbReference>
<dbReference type="EMBL" id="JBAKIA010000001">
    <property type="protein sequence ID" value="MEJ8472487.1"/>
    <property type="molecule type" value="Genomic_DNA"/>
</dbReference>
<comment type="caution">
    <text evidence="2">The sequence shown here is derived from an EMBL/GenBank/DDBJ whole genome shotgun (WGS) entry which is preliminary data.</text>
</comment>
<dbReference type="Proteomes" id="UP001385499">
    <property type="component" value="Unassembled WGS sequence"/>
</dbReference>
<name>A0ABU8TEA1_9HYPH</name>
<organism evidence="2 3">
    <name type="scientific">Roseibium algae</name>
    <dbReference type="NCBI Taxonomy" id="3123038"/>
    <lineage>
        <taxon>Bacteria</taxon>
        <taxon>Pseudomonadati</taxon>
        <taxon>Pseudomonadota</taxon>
        <taxon>Alphaproteobacteria</taxon>
        <taxon>Hyphomicrobiales</taxon>
        <taxon>Stappiaceae</taxon>
        <taxon>Roseibium</taxon>
    </lineage>
</organism>
<dbReference type="SUPFAM" id="SSF81606">
    <property type="entry name" value="PP2C-like"/>
    <property type="match status" value="1"/>
</dbReference>
<dbReference type="SMART" id="SM00331">
    <property type="entry name" value="PP2C_SIG"/>
    <property type="match status" value="1"/>
</dbReference>
<dbReference type="Pfam" id="PF13672">
    <property type="entry name" value="PP2C_2"/>
    <property type="match status" value="1"/>
</dbReference>
<feature type="domain" description="PPM-type phosphatase" evidence="1">
    <location>
        <begin position="19"/>
        <end position="251"/>
    </location>
</feature>
<dbReference type="Gene3D" id="3.60.40.10">
    <property type="entry name" value="PPM-type phosphatase domain"/>
    <property type="match status" value="1"/>
</dbReference>
<evidence type="ECO:0000313" key="3">
    <source>
        <dbReference type="Proteomes" id="UP001385499"/>
    </source>
</evidence>
<keyword evidence="3" id="KW-1185">Reference proteome</keyword>
<dbReference type="InterPro" id="IPR001932">
    <property type="entry name" value="PPM-type_phosphatase-like_dom"/>
</dbReference>
<sequence>MSNVIEAIHMTQSSLLGRRCHSATTHVGYVRKINEDAILSRPELGLWVVSDGMGGHTGGDFASQTVVSAMNQLPVDLEPSEIMQEARTALHKAHTTIKTEAARRGNGMIGATAVLLVLSEEHFMCLWVGDSRLYRLRNDVLDMISFDHSVVGELVEQGRLTWSEAAQYPNSNQITRAVGVGDVLEIDKRRGDIMPGDRFLLCSDGLSQYADTEILQQHLSDRPIETVADDLLTLALNGGASDNVSIIAVEV</sequence>